<dbReference type="NCBIfam" id="NF008725">
    <property type="entry name" value="PRK11727.1"/>
    <property type="match status" value="1"/>
</dbReference>
<dbReference type="EC" id="2.1.1.181" evidence="6"/>
<organism evidence="7 8">
    <name type="scientific">Draconibacterium aestuarii</name>
    <dbReference type="NCBI Taxonomy" id="2998507"/>
    <lineage>
        <taxon>Bacteria</taxon>
        <taxon>Pseudomonadati</taxon>
        <taxon>Bacteroidota</taxon>
        <taxon>Bacteroidia</taxon>
        <taxon>Marinilabiliales</taxon>
        <taxon>Prolixibacteraceae</taxon>
        <taxon>Draconibacterium</taxon>
    </lineage>
</organism>
<keyword evidence="3 6" id="KW-0489">Methyltransferase</keyword>
<dbReference type="Pfam" id="PF05971">
    <property type="entry name" value="Methyltransf_10"/>
    <property type="match status" value="1"/>
</dbReference>
<comment type="subcellular location">
    <subcellularLocation>
        <location evidence="6">Cytoplasm</location>
    </subcellularLocation>
</comment>
<keyword evidence="5 6" id="KW-0949">S-adenosyl-L-methionine</keyword>
<dbReference type="InterPro" id="IPR016909">
    <property type="entry name" value="rRNA_lsu_MeTfrase_F"/>
</dbReference>
<dbReference type="SUPFAM" id="SSF53335">
    <property type="entry name" value="S-adenosyl-L-methionine-dependent methyltransferases"/>
    <property type="match status" value="1"/>
</dbReference>
<dbReference type="EMBL" id="JAPOHD010000003">
    <property type="protein sequence ID" value="MCY1718941.1"/>
    <property type="molecule type" value="Genomic_DNA"/>
</dbReference>
<comment type="catalytic activity">
    <reaction evidence="6">
        <text>adenosine(1618) in 23S rRNA + S-adenosyl-L-methionine = N(6)-methyladenosine(1618) in 23S rRNA + S-adenosyl-L-homocysteine + H(+)</text>
        <dbReference type="Rhea" id="RHEA:16497"/>
        <dbReference type="Rhea" id="RHEA-COMP:10229"/>
        <dbReference type="Rhea" id="RHEA-COMP:10231"/>
        <dbReference type="ChEBI" id="CHEBI:15378"/>
        <dbReference type="ChEBI" id="CHEBI:57856"/>
        <dbReference type="ChEBI" id="CHEBI:59789"/>
        <dbReference type="ChEBI" id="CHEBI:74411"/>
        <dbReference type="ChEBI" id="CHEBI:74449"/>
        <dbReference type="EC" id="2.1.1.181"/>
    </reaction>
</comment>
<dbReference type="CDD" id="cd02440">
    <property type="entry name" value="AdoMet_MTases"/>
    <property type="match status" value="1"/>
</dbReference>
<dbReference type="Proteomes" id="UP001145087">
    <property type="component" value="Unassembled WGS sequence"/>
</dbReference>
<dbReference type="GO" id="GO:0052907">
    <property type="term" value="F:23S rRNA (adenine(1618)-N(6))-methyltransferase activity"/>
    <property type="evidence" value="ECO:0007669"/>
    <property type="project" value="UniProtKB-EC"/>
</dbReference>
<comment type="caution">
    <text evidence="7">The sequence shown here is derived from an EMBL/GenBank/DDBJ whole genome shotgun (WGS) entry which is preliminary data.</text>
</comment>
<evidence type="ECO:0000256" key="5">
    <source>
        <dbReference type="ARBA" id="ARBA00022691"/>
    </source>
</evidence>
<evidence type="ECO:0000313" key="8">
    <source>
        <dbReference type="Proteomes" id="UP001145087"/>
    </source>
</evidence>
<keyword evidence="4 6" id="KW-0808">Transferase</keyword>
<keyword evidence="2 6" id="KW-0698">rRNA processing</keyword>
<dbReference type="InterPro" id="IPR029063">
    <property type="entry name" value="SAM-dependent_MTases_sf"/>
</dbReference>
<dbReference type="PANTHER" id="PTHR13393">
    <property type="entry name" value="SAM-DEPENDENT METHYLTRANSFERASE"/>
    <property type="match status" value="1"/>
</dbReference>
<gene>
    <name evidence="6 7" type="primary">rlmF</name>
    <name evidence="7" type="ORF">OU798_01220</name>
</gene>
<dbReference type="PIRSF" id="PIRSF029038">
    <property type="entry name" value="Mtase_YbiN_prd"/>
    <property type="match status" value="1"/>
</dbReference>
<proteinExistence type="inferred from homology"/>
<protein>
    <recommendedName>
        <fullName evidence="6">Ribosomal RNA large subunit methyltransferase F</fullName>
        <ecNumber evidence="6">2.1.1.181</ecNumber>
    </recommendedName>
    <alternativeName>
        <fullName evidence="6">23S rRNA mA1618 methyltransferase</fullName>
    </alternativeName>
    <alternativeName>
        <fullName evidence="6">rRNA adenine N-6-methyltransferase</fullName>
    </alternativeName>
</protein>
<sequence length="310" mass="35452">MLQNKKEHPKIKSQLHPRNKHKERYNFKELCKSSQDLVPFIIQNKYGDASINFFDPNAVIALNRALLKHFYNINYWKIPAGYLCPPIPGRADYIHYIADLMSTRGEIPTGSSVKCLDIGVGSNCIYPIIGCKEYGWSFVGSDIDMPATKSAINIVEKNPELKDHIQIRYQNNPDSIFKGIIEKGEHFHITICNPPFHSSASEAQAGTLRKLQNLKGKKDIRPKLNFGGQNNELWCDGGERRFVTKMIEESRLFADTILWFSTLISKEANLQRVYRVLRKVKAREVKTINMGQGNKKSRIVAWSFQLPSPE</sequence>
<comment type="similarity">
    <text evidence="6">Belongs to the methyltransferase superfamily. METTL16/RlmF family.</text>
</comment>
<dbReference type="Gene3D" id="3.40.50.150">
    <property type="entry name" value="Vaccinia Virus protein VP39"/>
    <property type="match status" value="1"/>
</dbReference>
<dbReference type="GO" id="GO:0005737">
    <property type="term" value="C:cytoplasm"/>
    <property type="evidence" value="ECO:0007669"/>
    <property type="project" value="UniProtKB-SubCell"/>
</dbReference>
<dbReference type="PANTHER" id="PTHR13393:SF0">
    <property type="entry name" value="RNA N6-ADENOSINE-METHYLTRANSFERASE METTL16"/>
    <property type="match status" value="1"/>
</dbReference>
<dbReference type="GO" id="GO:0070475">
    <property type="term" value="P:rRNA base methylation"/>
    <property type="evidence" value="ECO:0007669"/>
    <property type="project" value="TreeGrafter"/>
</dbReference>
<dbReference type="InterPro" id="IPR010286">
    <property type="entry name" value="METTL16/RlmF"/>
</dbReference>
<evidence type="ECO:0000256" key="1">
    <source>
        <dbReference type="ARBA" id="ARBA00022490"/>
    </source>
</evidence>
<dbReference type="HAMAP" id="MF_01848">
    <property type="entry name" value="23SrRNA_methyltr_F"/>
    <property type="match status" value="1"/>
</dbReference>
<keyword evidence="8" id="KW-1185">Reference proteome</keyword>
<reference evidence="7" key="1">
    <citation type="submission" date="2022-11" db="EMBL/GenBank/DDBJ databases">
        <title>Marilongibacter aestuarii gen. nov., sp. nov., isolated from tidal flat sediment.</title>
        <authorList>
            <person name="Jiayan W."/>
        </authorList>
    </citation>
    <scope>NUCLEOTIDE SEQUENCE</scope>
    <source>
        <strain evidence="7">Z1-6</strain>
    </source>
</reference>
<name>A0A9X3F1N5_9BACT</name>
<dbReference type="RefSeq" id="WP_343331280.1">
    <property type="nucleotide sequence ID" value="NZ_JAPOHD010000003.1"/>
</dbReference>
<keyword evidence="1 6" id="KW-0963">Cytoplasm</keyword>
<accession>A0A9X3F1N5</accession>
<evidence type="ECO:0000256" key="2">
    <source>
        <dbReference type="ARBA" id="ARBA00022552"/>
    </source>
</evidence>
<evidence type="ECO:0000313" key="7">
    <source>
        <dbReference type="EMBL" id="MCY1718941.1"/>
    </source>
</evidence>
<evidence type="ECO:0000256" key="3">
    <source>
        <dbReference type="ARBA" id="ARBA00022603"/>
    </source>
</evidence>
<comment type="function">
    <text evidence="6">Specifically methylates the adenine in position 1618 of 23S rRNA.</text>
</comment>
<evidence type="ECO:0000256" key="6">
    <source>
        <dbReference type="HAMAP-Rule" id="MF_01848"/>
    </source>
</evidence>
<dbReference type="AlphaFoldDB" id="A0A9X3F1N5"/>
<evidence type="ECO:0000256" key="4">
    <source>
        <dbReference type="ARBA" id="ARBA00022679"/>
    </source>
</evidence>